<evidence type="ECO:0000313" key="2">
    <source>
        <dbReference type="Proteomes" id="UP001162483"/>
    </source>
</evidence>
<sequence length="29" mass="3250">MQFCVCNAIPPNTTQASPHWRKALHVSLV</sequence>
<dbReference type="EMBL" id="CATNWA010014121">
    <property type="protein sequence ID" value="CAI9567754.1"/>
    <property type="molecule type" value="Genomic_DNA"/>
</dbReference>
<protein>
    <submittedName>
        <fullName evidence="1">Uncharacterized protein</fullName>
    </submittedName>
</protein>
<gene>
    <name evidence="1" type="ORF">SPARVUS_LOCUS6592349</name>
</gene>
<reference evidence="1" key="1">
    <citation type="submission" date="2023-05" db="EMBL/GenBank/DDBJ databases">
        <authorList>
            <person name="Stuckert A."/>
        </authorList>
    </citation>
    <scope>NUCLEOTIDE SEQUENCE</scope>
</reference>
<accession>A0ABN9D720</accession>
<proteinExistence type="predicted"/>
<name>A0ABN9D720_9NEOB</name>
<organism evidence="1 2">
    <name type="scientific">Staurois parvus</name>
    <dbReference type="NCBI Taxonomy" id="386267"/>
    <lineage>
        <taxon>Eukaryota</taxon>
        <taxon>Metazoa</taxon>
        <taxon>Chordata</taxon>
        <taxon>Craniata</taxon>
        <taxon>Vertebrata</taxon>
        <taxon>Euteleostomi</taxon>
        <taxon>Amphibia</taxon>
        <taxon>Batrachia</taxon>
        <taxon>Anura</taxon>
        <taxon>Neobatrachia</taxon>
        <taxon>Ranoidea</taxon>
        <taxon>Ranidae</taxon>
        <taxon>Staurois</taxon>
    </lineage>
</organism>
<keyword evidence="2" id="KW-1185">Reference proteome</keyword>
<comment type="caution">
    <text evidence="1">The sequence shown here is derived from an EMBL/GenBank/DDBJ whole genome shotgun (WGS) entry which is preliminary data.</text>
</comment>
<evidence type="ECO:0000313" key="1">
    <source>
        <dbReference type="EMBL" id="CAI9567754.1"/>
    </source>
</evidence>
<dbReference type="Proteomes" id="UP001162483">
    <property type="component" value="Unassembled WGS sequence"/>
</dbReference>